<dbReference type="Pfam" id="PF00296">
    <property type="entry name" value="Bac_luciferase"/>
    <property type="match status" value="1"/>
</dbReference>
<dbReference type="GO" id="GO:0016705">
    <property type="term" value="F:oxidoreductase activity, acting on paired donors, with incorporation or reduction of molecular oxygen"/>
    <property type="evidence" value="ECO:0007669"/>
    <property type="project" value="InterPro"/>
</dbReference>
<dbReference type="PANTHER" id="PTHR30011:SF16">
    <property type="entry name" value="C2H2 FINGER DOMAIN TRANSCRIPTION FACTOR (EUROFUNG)-RELATED"/>
    <property type="match status" value="1"/>
</dbReference>
<dbReference type="PIRSF" id="PIRSF000337">
    <property type="entry name" value="NTA_MOA"/>
    <property type="match status" value="1"/>
</dbReference>
<keyword evidence="2 6" id="KW-0288">FMN</keyword>
<dbReference type="RefSeq" id="WP_095484396.1">
    <property type="nucleotide sequence ID" value="NZ_CP088151.1"/>
</dbReference>
<protein>
    <submittedName>
        <fullName evidence="8">Nitrilotriacetate monooxygenase</fullName>
    </submittedName>
</protein>
<sequence length="423" mass="46118">MTAHRRQMKLGAFLWATGHHIAAWRHPQAHVTAGVDIDHYIQLARTAEAAKFDMIFCEDAAGVREANVNIASQTSRSIGFEPISLLSALAVQTSHIGLVSTASTSYNEPYGLARTFLSLDHLSGGRAGWNLVTSASHIEAANFGSTGLRPHADRYERAREFAEVVTGLWHGKLDGASGSGHDGQSFSVRDPLNLPRSPQGAPVMVQAGASDVGRDLAARTADVVFTAAQTFEEAKSFYEDLKGRLATYGREPDDIKIMPGVAPIVAATEAEAQEKYEELQELIPDDVGIALLSSYLSISDLWRYPIDGPLPELPASEGMQSRQALVVDQSRRDKLSIRQLARHFAGARGHWRVVGTPAQIADELEARFEGGAADGFNVMPSWFPGELDAFAALVVPELQRRGLFRTEYEGRTLRDHLGLKRPI</sequence>
<dbReference type="PANTHER" id="PTHR30011">
    <property type="entry name" value="ALKANESULFONATE MONOOXYGENASE-RELATED"/>
    <property type="match status" value="1"/>
</dbReference>
<dbReference type="InterPro" id="IPR011251">
    <property type="entry name" value="Luciferase-like_dom"/>
</dbReference>
<evidence type="ECO:0000313" key="8">
    <source>
        <dbReference type="EMBL" id="PAQ01772.1"/>
    </source>
</evidence>
<evidence type="ECO:0000256" key="3">
    <source>
        <dbReference type="ARBA" id="ARBA00023002"/>
    </source>
</evidence>
<comment type="caution">
    <text evidence="8">The sequence shown here is derived from an EMBL/GenBank/DDBJ whole genome shotgun (WGS) entry which is preliminary data.</text>
</comment>
<evidence type="ECO:0000313" key="9">
    <source>
        <dbReference type="Proteomes" id="UP000216215"/>
    </source>
</evidence>
<keyword evidence="3" id="KW-0560">Oxidoreductase</keyword>
<dbReference type="SUPFAM" id="SSF51679">
    <property type="entry name" value="Bacterial luciferase-like"/>
    <property type="match status" value="1"/>
</dbReference>
<feature type="binding site" evidence="6">
    <location>
        <position position="101"/>
    </location>
    <ligand>
        <name>FMN</name>
        <dbReference type="ChEBI" id="CHEBI:58210"/>
    </ligand>
</feature>
<gene>
    <name evidence="8" type="ORF">CIT25_09965</name>
</gene>
<reference evidence="9" key="1">
    <citation type="submission" date="2017-08" db="EMBL/GenBank/DDBJ databases">
        <title>Mesorhizobium wenxinae sp. nov., a novel rhizobial species isolated from root nodules of chickpea (Cicer arietinum L.).</title>
        <authorList>
            <person name="Zhang J."/>
        </authorList>
    </citation>
    <scope>NUCLEOTIDE SEQUENCE [LARGE SCALE GENOMIC DNA]</scope>
    <source>
        <strain evidence="9">USDA 3392</strain>
    </source>
</reference>
<keyword evidence="1 6" id="KW-0285">Flavoprotein</keyword>
<dbReference type="InterPro" id="IPR016215">
    <property type="entry name" value="NTA_MOA"/>
</dbReference>
<evidence type="ECO:0000256" key="1">
    <source>
        <dbReference type="ARBA" id="ARBA00022630"/>
    </source>
</evidence>
<dbReference type="Gene3D" id="3.20.20.30">
    <property type="entry name" value="Luciferase-like domain"/>
    <property type="match status" value="1"/>
</dbReference>
<name>A0AB36RA51_9HYPH</name>
<dbReference type="NCBIfam" id="TIGR03860">
    <property type="entry name" value="FMN_nitrolo"/>
    <property type="match status" value="1"/>
</dbReference>
<comment type="similarity">
    <text evidence="5">Belongs to the NtaA/SnaA/DszA monooxygenase family.</text>
</comment>
<dbReference type="InterPro" id="IPR036661">
    <property type="entry name" value="Luciferase-like_sf"/>
</dbReference>
<dbReference type="CDD" id="cd01095">
    <property type="entry name" value="Nitrilotriacetate_monoxgenase"/>
    <property type="match status" value="1"/>
</dbReference>
<evidence type="ECO:0000259" key="7">
    <source>
        <dbReference type="Pfam" id="PF00296"/>
    </source>
</evidence>
<dbReference type="AlphaFoldDB" id="A0AB36RA51"/>
<feature type="binding site" evidence="6">
    <location>
        <position position="155"/>
    </location>
    <ligand>
        <name>FMN</name>
        <dbReference type="ChEBI" id="CHEBI:58210"/>
    </ligand>
</feature>
<proteinExistence type="inferred from homology"/>
<feature type="domain" description="Luciferase-like" evidence="7">
    <location>
        <begin position="21"/>
        <end position="372"/>
    </location>
</feature>
<dbReference type="EMBL" id="NPKI01000015">
    <property type="protein sequence ID" value="PAQ01772.1"/>
    <property type="molecule type" value="Genomic_DNA"/>
</dbReference>
<dbReference type="GO" id="GO:0004497">
    <property type="term" value="F:monooxygenase activity"/>
    <property type="evidence" value="ECO:0007669"/>
    <property type="project" value="UniProtKB-KW"/>
</dbReference>
<evidence type="ECO:0000256" key="4">
    <source>
        <dbReference type="ARBA" id="ARBA00023033"/>
    </source>
</evidence>
<evidence type="ECO:0000256" key="2">
    <source>
        <dbReference type="ARBA" id="ARBA00022643"/>
    </source>
</evidence>
<accession>A0AB36RA51</accession>
<evidence type="ECO:0000256" key="5">
    <source>
        <dbReference type="ARBA" id="ARBA00033748"/>
    </source>
</evidence>
<organism evidence="8 9">
    <name type="scientific">Mesorhizobium mediterraneum</name>
    <dbReference type="NCBI Taxonomy" id="43617"/>
    <lineage>
        <taxon>Bacteria</taxon>
        <taxon>Pseudomonadati</taxon>
        <taxon>Pseudomonadota</taxon>
        <taxon>Alphaproteobacteria</taxon>
        <taxon>Hyphomicrobiales</taxon>
        <taxon>Phyllobacteriaceae</taxon>
        <taxon>Mesorhizobium</taxon>
    </lineage>
</organism>
<feature type="binding site" evidence="6">
    <location>
        <position position="59"/>
    </location>
    <ligand>
        <name>FMN</name>
        <dbReference type="ChEBI" id="CHEBI:58210"/>
    </ligand>
</feature>
<dbReference type="Proteomes" id="UP000216215">
    <property type="component" value="Unassembled WGS sequence"/>
</dbReference>
<feature type="binding site" evidence="6">
    <location>
        <position position="210"/>
    </location>
    <ligand>
        <name>FMN</name>
        <dbReference type="ChEBI" id="CHEBI:58210"/>
    </ligand>
</feature>
<keyword evidence="9" id="KW-1185">Reference proteome</keyword>
<dbReference type="InterPro" id="IPR051260">
    <property type="entry name" value="Diverse_substr_monoxygenases"/>
</dbReference>
<feature type="binding site" evidence="6">
    <location>
        <position position="151"/>
    </location>
    <ligand>
        <name>FMN</name>
        <dbReference type="ChEBI" id="CHEBI:58210"/>
    </ligand>
</feature>
<evidence type="ECO:0000256" key="6">
    <source>
        <dbReference type="PIRSR" id="PIRSR000337-1"/>
    </source>
</evidence>
<keyword evidence="4 8" id="KW-0503">Monooxygenase</keyword>